<evidence type="ECO:0000313" key="14">
    <source>
        <dbReference type="Ensembl" id="ENSCINP00000018732.3"/>
    </source>
</evidence>
<dbReference type="PANTHER" id="PTHR11929:SF145">
    <property type="entry name" value="ALPHA-(1,3)-FUCOSYLTRANSFERASE FUT-1"/>
    <property type="match status" value="1"/>
</dbReference>
<dbReference type="EMBL" id="EAAA01002233">
    <property type="status" value="NOT_ANNOTATED_CDS"/>
    <property type="molecule type" value="Genomic_DNA"/>
</dbReference>
<dbReference type="InterPro" id="IPR001503">
    <property type="entry name" value="Glyco_trans_10"/>
</dbReference>
<keyword evidence="15" id="KW-1185">Reference proteome</keyword>
<dbReference type="GO" id="GO:0032580">
    <property type="term" value="C:Golgi cisterna membrane"/>
    <property type="evidence" value="ECO:0007669"/>
    <property type="project" value="UniProtKB-SubCell"/>
</dbReference>
<dbReference type="InParanoid" id="F6WMW7"/>
<protein>
    <recommendedName>
        <fullName evidence="11">Fucosyltransferase</fullName>
        <ecNumber evidence="11">2.4.1.-</ecNumber>
    </recommendedName>
</protein>
<dbReference type="OMA" id="YVWLCRE"/>
<evidence type="ECO:0000256" key="2">
    <source>
        <dbReference type="ARBA" id="ARBA00004922"/>
    </source>
</evidence>
<keyword evidence="6 11" id="KW-0812">Transmembrane</keyword>
<sequence length="432" mass="49904">MALVILIGLSQHDGALRHFTASQTLRTIPPYTEGKFTKPLVGNVKINFQEYAIFSAPVVNAEYKHRIFTEGETITTNSEEAGRPRLILIWNTPASVQSPFPMPEKCGLCDITTNRTLATESDAIVIHYRNTNILPDPKTRRSDQLYVWLCRESPWTTKHKYKLDLTKFDNYFNSTMTYKTSSEFSHPYVEILHRETNSKAGYNVPMLVQDVNEVLLRKKYLVAWVVSNCVDTAGARRRFKLAQNLINAGLQLHRFGRCFPGSYSPESRNPQMFEMLSQYKFYLAFENTYHCKEYVTEKFWKNGIYSGAVPIVWGPSKETIRRIAPPNSYIHVEDFQSLDGLVKYINYLDHNDTAYAEYFKWRRGMNHGQTNSDPSLKALEKSQMYGYCSLCNALNSGRLRRSSYIPSLDTLWYENEKPTQCNKRTTLESSLQ</sequence>
<keyword evidence="8" id="KW-1133">Transmembrane helix</keyword>
<evidence type="ECO:0000256" key="1">
    <source>
        <dbReference type="ARBA" id="ARBA00004167"/>
    </source>
</evidence>
<evidence type="ECO:0000256" key="7">
    <source>
        <dbReference type="ARBA" id="ARBA00022968"/>
    </source>
</evidence>
<keyword evidence="11" id="KW-0333">Golgi apparatus</keyword>
<dbReference type="PANTHER" id="PTHR11929">
    <property type="entry name" value="ALPHA- 1,3 -FUCOSYLTRANSFERASE"/>
    <property type="match status" value="1"/>
</dbReference>
<dbReference type="Pfam" id="PF00852">
    <property type="entry name" value="Glyco_transf_10"/>
    <property type="match status" value="1"/>
</dbReference>
<dbReference type="UniPathway" id="UPA00378"/>
<organism evidence="14 15">
    <name type="scientific">Ciona intestinalis</name>
    <name type="common">Transparent sea squirt</name>
    <name type="synonym">Ascidia intestinalis</name>
    <dbReference type="NCBI Taxonomy" id="7719"/>
    <lineage>
        <taxon>Eukaryota</taxon>
        <taxon>Metazoa</taxon>
        <taxon>Chordata</taxon>
        <taxon>Tunicata</taxon>
        <taxon>Ascidiacea</taxon>
        <taxon>Phlebobranchia</taxon>
        <taxon>Cionidae</taxon>
        <taxon>Ciona</taxon>
    </lineage>
</organism>
<evidence type="ECO:0000256" key="10">
    <source>
        <dbReference type="ARBA" id="ARBA00023180"/>
    </source>
</evidence>
<evidence type="ECO:0000256" key="11">
    <source>
        <dbReference type="RuleBase" id="RU003832"/>
    </source>
</evidence>
<dbReference type="Gene3D" id="3.40.50.11660">
    <property type="entry name" value="Glycosyl transferase family 10, C-terminal domain"/>
    <property type="match status" value="1"/>
</dbReference>
<dbReference type="InterPro" id="IPR038577">
    <property type="entry name" value="GT10-like_C_sf"/>
</dbReference>
<comment type="subcellular location">
    <subcellularLocation>
        <location evidence="11">Golgi apparatus</location>
        <location evidence="11">Golgi stack membrane</location>
        <topology evidence="11">Single-pass type II membrane protein</topology>
    </subcellularLocation>
    <subcellularLocation>
        <location evidence="1">Membrane</location>
        <topology evidence="1">Single-pass membrane protein</topology>
    </subcellularLocation>
</comment>
<dbReference type="Proteomes" id="UP000008144">
    <property type="component" value="Chromosome 5"/>
</dbReference>
<evidence type="ECO:0000256" key="3">
    <source>
        <dbReference type="ARBA" id="ARBA00008919"/>
    </source>
</evidence>
<dbReference type="Ensembl" id="ENSCINT00000018732.3">
    <property type="protein sequence ID" value="ENSCINP00000018732.3"/>
    <property type="gene ID" value="ENSCING00000009216.3"/>
</dbReference>
<accession>F6WMW7</accession>
<reference evidence="15" key="1">
    <citation type="journal article" date="2002" name="Science">
        <title>The draft genome of Ciona intestinalis: insights into chordate and vertebrate origins.</title>
        <authorList>
            <person name="Dehal P."/>
            <person name="Satou Y."/>
            <person name="Campbell R.K."/>
            <person name="Chapman J."/>
            <person name="Degnan B."/>
            <person name="De Tomaso A."/>
            <person name="Davidson B."/>
            <person name="Di Gregorio A."/>
            <person name="Gelpke M."/>
            <person name="Goodstein D.M."/>
            <person name="Harafuji N."/>
            <person name="Hastings K.E."/>
            <person name="Ho I."/>
            <person name="Hotta K."/>
            <person name="Huang W."/>
            <person name="Kawashima T."/>
            <person name="Lemaire P."/>
            <person name="Martinez D."/>
            <person name="Meinertzhagen I.A."/>
            <person name="Necula S."/>
            <person name="Nonaka M."/>
            <person name="Putnam N."/>
            <person name="Rash S."/>
            <person name="Saiga H."/>
            <person name="Satake M."/>
            <person name="Terry A."/>
            <person name="Yamada L."/>
            <person name="Wang H.G."/>
            <person name="Awazu S."/>
            <person name="Azumi K."/>
            <person name="Boore J."/>
            <person name="Branno M."/>
            <person name="Chin-Bow S."/>
            <person name="DeSantis R."/>
            <person name="Doyle S."/>
            <person name="Francino P."/>
            <person name="Keys D.N."/>
            <person name="Haga S."/>
            <person name="Hayashi H."/>
            <person name="Hino K."/>
            <person name="Imai K.S."/>
            <person name="Inaba K."/>
            <person name="Kano S."/>
            <person name="Kobayashi K."/>
            <person name="Kobayashi M."/>
            <person name="Lee B.I."/>
            <person name="Makabe K.W."/>
            <person name="Manohar C."/>
            <person name="Matassi G."/>
            <person name="Medina M."/>
            <person name="Mochizuki Y."/>
            <person name="Mount S."/>
            <person name="Morishita T."/>
            <person name="Miura S."/>
            <person name="Nakayama A."/>
            <person name="Nishizaka S."/>
            <person name="Nomoto H."/>
            <person name="Ohta F."/>
            <person name="Oishi K."/>
            <person name="Rigoutsos I."/>
            <person name="Sano M."/>
            <person name="Sasaki A."/>
            <person name="Sasakura Y."/>
            <person name="Shoguchi E."/>
            <person name="Shin-i T."/>
            <person name="Spagnuolo A."/>
            <person name="Stainier D."/>
            <person name="Suzuki M.M."/>
            <person name="Tassy O."/>
            <person name="Takatori N."/>
            <person name="Tokuoka M."/>
            <person name="Yagi K."/>
            <person name="Yoshizaki F."/>
            <person name="Wada S."/>
            <person name="Zhang C."/>
            <person name="Hyatt P.D."/>
            <person name="Larimer F."/>
            <person name="Detter C."/>
            <person name="Doggett N."/>
            <person name="Glavina T."/>
            <person name="Hawkins T."/>
            <person name="Richardson P."/>
            <person name="Lucas S."/>
            <person name="Kohara Y."/>
            <person name="Levine M."/>
            <person name="Satoh N."/>
            <person name="Rokhsar D.S."/>
        </authorList>
    </citation>
    <scope>NUCLEOTIDE SEQUENCE [LARGE SCALE GENOMIC DNA]</scope>
</reference>
<evidence type="ECO:0000256" key="4">
    <source>
        <dbReference type="ARBA" id="ARBA00022676"/>
    </source>
</evidence>
<dbReference type="GeneTree" id="ENSGT00940000159014"/>
<reference evidence="14" key="2">
    <citation type="journal article" date="2008" name="Genome Biol.">
        <title>Improved genome assembly and evidence-based global gene model set for the chordate Ciona intestinalis: new insight into intron and operon populations.</title>
        <authorList>
            <person name="Satou Y."/>
            <person name="Mineta K."/>
            <person name="Ogasawara M."/>
            <person name="Sasakura Y."/>
            <person name="Shoguchi E."/>
            <person name="Ueno K."/>
            <person name="Yamada L."/>
            <person name="Matsumoto J."/>
            <person name="Wasserscheid J."/>
            <person name="Dewar K."/>
            <person name="Wiley G.B."/>
            <person name="Macmil S.L."/>
            <person name="Roe B.A."/>
            <person name="Zeller R.W."/>
            <person name="Hastings K.E."/>
            <person name="Lemaire P."/>
            <person name="Lindquist E."/>
            <person name="Endo T."/>
            <person name="Hotta K."/>
            <person name="Inaba K."/>
        </authorList>
    </citation>
    <scope>NUCLEOTIDE SEQUENCE [LARGE SCALE GENOMIC DNA]</scope>
    <source>
        <strain evidence="14">wild type</strain>
    </source>
</reference>
<keyword evidence="5 11" id="KW-0808">Transferase</keyword>
<dbReference type="EC" id="2.4.1.-" evidence="11"/>
<keyword evidence="4 11" id="KW-0328">Glycosyltransferase</keyword>
<name>F6WMW7_CIOIN</name>
<evidence type="ECO:0000259" key="13">
    <source>
        <dbReference type="Pfam" id="PF17039"/>
    </source>
</evidence>
<reference evidence="14" key="4">
    <citation type="submission" date="2025-09" db="UniProtKB">
        <authorList>
            <consortium name="Ensembl"/>
        </authorList>
    </citation>
    <scope>IDENTIFICATION</scope>
</reference>
<dbReference type="HOGENOM" id="CLU_032075_2_0_1"/>
<comment type="pathway">
    <text evidence="2">Protein modification; protein glycosylation.</text>
</comment>
<keyword evidence="7" id="KW-0735">Signal-anchor</keyword>
<evidence type="ECO:0000256" key="6">
    <source>
        <dbReference type="ARBA" id="ARBA00022692"/>
    </source>
</evidence>
<keyword evidence="9" id="KW-0472">Membrane</keyword>
<dbReference type="AlphaFoldDB" id="F6WMW7"/>
<dbReference type="FunFam" id="3.40.50.11660:FF:000007">
    <property type="entry name" value="alpha-(1,3)-fucosyltransferase 6-like"/>
    <property type="match status" value="1"/>
</dbReference>
<dbReference type="InterPro" id="IPR031481">
    <property type="entry name" value="Glyco_tran_10_N"/>
</dbReference>
<keyword evidence="10" id="KW-0325">Glycoprotein</keyword>
<comment type="similarity">
    <text evidence="3 11">Belongs to the glycosyltransferase 10 family.</text>
</comment>
<dbReference type="GO" id="GO:0046920">
    <property type="term" value="F:alpha-(1-&gt;3)-fucosyltransferase activity"/>
    <property type="evidence" value="ECO:0000318"/>
    <property type="project" value="GO_Central"/>
</dbReference>
<evidence type="ECO:0000259" key="12">
    <source>
        <dbReference type="Pfam" id="PF00852"/>
    </source>
</evidence>
<evidence type="ECO:0000256" key="5">
    <source>
        <dbReference type="ARBA" id="ARBA00022679"/>
    </source>
</evidence>
<dbReference type="InterPro" id="IPR055270">
    <property type="entry name" value="Glyco_tran_10_C"/>
</dbReference>
<feature type="domain" description="Fucosyltransferase N-terminal" evidence="13">
    <location>
        <begin position="84"/>
        <end position="188"/>
    </location>
</feature>
<proteinExistence type="inferred from homology"/>
<dbReference type="SUPFAM" id="SSF53756">
    <property type="entry name" value="UDP-Glycosyltransferase/glycogen phosphorylase"/>
    <property type="match status" value="1"/>
</dbReference>
<evidence type="ECO:0000256" key="9">
    <source>
        <dbReference type="ARBA" id="ARBA00023136"/>
    </source>
</evidence>
<evidence type="ECO:0000256" key="8">
    <source>
        <dbReference type="ARBA" id="ARBA00022989"/>
    </source>
</evidence>
<feature type="domain" description="Fucosyltransferase C-terminal" evidence="12">
    <location>
        <begin position="217"/>
        <end position="403"/>
    </location>
</feature>
<evidence type="ECO:0000313" key="15">
    <source>
        <dbReference type="Proteomes" id="UP000008144"/>
    </source>
</evidence>
<dbReference type="Pfam" id="PF17039">
    <property type="entry name" value="Glyco_tran_10_N"/>
    <property type="match status" value="1"/>
</dbReference>
<reference evidence="14" key="3">
    <citation type="submission" date="2025-08" db="UniProtKB">
        <authorList>
            <consortium name="Ensembl"/>
        </authorList>
    </citation>
    <scope>IDENTIFICATION</scope>
</reference>